<accession>A0A8J2VCH9</accession>
<reference evidence="1" key="2">
    <citation type="submission" date="2020-09" db="EMBL/GenBank/DDBJ databases">
        <authorList>
            <person name="Sun Q."/>
            <person name="Zhou Y."/>
        </authorList>
    </citation>
    <scope>NUCLEOTIDE SEQUENCE</scope>
    <source>
        <strain evidence="1">CGMCC 1.12924</strain>
    </source>
</reference>
<reference evidence="1" key="1">
    <citation type="journal article" date="2014" name="Int. J. Syst. Evol. Microbiol.">
        <title>Complete genome sequence of Corynebacterium casei LMG S-19264T (=DSM 44701T), isolated from a smear-ripened cheese.</title>
        <authorList>
            <consortium name="US DOE Joint Genome Institute (JGI-PGF)"/>
            <person name="Walter F."/>
            <person name="Albersmeier A."/>
            <person name="Kalinowski J."/>
            <person name="Ruckert C."/>
        </authorList>
    </citation>
    <scope>NUCLEOTIDE SEQUENCE</scope>
    <source>
        <strain evidence="1">CGMCC 1.12924</strain>
    </source>
</reference>
<keyword evidence="1" id="KW-0808">Transferase</keyword>
<dbReference type="EMBL" id="BMGK01000008">
    <property type="protein sequence ID" value="GGD97253.1"/>
    <property type="molecule type" value="Genomic_DNA"/>
</dbReference>
<dbReference type="InterPro" id="IPR035996">
    <property type="entry name" value="4pyrrol_Methylase_sf"/>
</dbReference>
<dbReference type="InterPro" id="IPR014777">
    <property type="entry name" value="4pyrrole_Mease_sub1"/>
</dbReference>
<dbReference type="Proteomes" id="UP000652231">
    <property type="component" value="Unassembled WGS sequence"/>
</dbReference>
<organism evidence="1 2">
    <name type="scientific">Planktosalinus lacus</name>
    <dbReference type="NCBI Taxonomy" id="1526573"/>
    <lineage>
        <taxon>Bacteria</taxon>
        <taxon>Pseudomonadati</taxon>
        <taxon>Bacteroidota</taxon>
        <taxon>Flavobacteriia</taxon>
        <taxon>Flavobacteriales</taxon>
        <taxon>Flavobacteriaceae</taxon>
        <taxon>Planktosalinus</taxon>
    </lineage>
</organism>
<keyword evidence="1" id="KW-0489">Methyltransferase</keyword>
<proteinExistence type="predicted"/>
<dbReference type="PANTHER" id="PTHR46111:SF2">
    <property type="entry name" value="SAM-DEPENDENT METHYLTRANSFERASE"/>
    <property type="match status" value="1"/>
</dbReference>
<dbReference type="RefSeq" id="WP_188442276.1">
    <property type="nucleotide sequence ID" value="NZ_BMGK01000008.1"/>
</dbReference>
<dbReference type="PIRSF" id="PIRSF005917">
    <property type="entry name" value="MTase_YraL"/>
    <property type="match status" value="1"/>
</dbReference>
<evidence type="ECO:0000313" key="1">
    <source>
        <dbReference type="EMBL" id="GGD97253.1"/>
    </source>
</evidence>
<dbReference type="Gene3D" id="3.40.1010.10">
    <property type="entry name" value="Cobalt-precorrin-4 Transmethylase, Domain 1"/>
    <property type="match status" value="1"/>
</dbReference>
<name>A0A8J2VCH9_9FLAO</name>
<keyword evidence="2" id="KW-1185">Reference proteome</keyword>
<dbReference type="InterPro" id="IPR008189">
    <property type="entry name" value="rRNA_ssu_MeTfrase_I"/>
</dbReference>
<dbReference type="SUPFAM" id="SSF53790">
    <property type="entry name" value="Tetrapyrrole methylase"/>
    <property type="match status" value="1"/>
</dbReference>
<dbReference type="GO" id="GO:0032259">
    <property type="term" value="P:methylation"/>
    <property type="evidence" value="ECO:0007669"/>
    <property type="project" value="UniProtKB-KW"/>
</dbReference>
<comment type="caution">
    <text evidence="1">The sequence shown here is derived from an EMBL/GenBank/DDBJ whole genome shotgun (WGS) entry which is preliminary data.</text>
</comment>
<sequence length="241" mass="26906">MSNSPQKGKVYLIPTTLGETSPLEVLPLSVKKIIEQIDFYIVENEKSARGFIKSICPGKSQPKLIISLLNKFTDPLEIPDFLDPCLEGNDVGIISEAGCPGIADPGAEIVKLAHLKQIKVIPLVGPSSMLLAMMASGMNGQSFAFNGYLPIDKQQRKKEIKRLEKRSQVENQSQLFIETPYRNDAFLSDLIGALHPKTNVCVACDITLPTEMIQTKTVEEWKKIKVDLHKRPTLFIFHKEF</sequence>
<dbReference type="CDD" id="cd11649">
    <property type="entry name" value="RsmI_like"/>
    <property type="match status" value="1"/>
</dbReference>
<dbReference type="PANTHER" id="PTHR46111">
    <property type="entry name" value="RIBOSOMAL RNA SMALL SUBUNIT METHYLTRANSFERASE I"/>
    <property type="match status" value="1"/>
</dbReference>
<dbReference type="GO" id="GO:0008168">
    <property type="term" value="F:methyltransferase activity"/>
    <property type="evidence" value="ECO:0007669"/>
    <property type="project" value="UniProtKB-KW"/>
</dbReference>
<dbReference type="Gene3D" id="3.30.950.10">
    <property type="entry name" value="Methyltransferase, Cobalt-precorrin-4 Transmethylase, Domain 2"/>
    <property type="match status" value="1"/>
</dbReference>
<gene>
    <name evidence="1" type="ORF">GCM10011312_20960</name>
</gene>
<dbReference type="AlphaFoldDB" id="A0A8J2VCH9"/>
<protein>
    <submittedName>
        <fullName evidence="1">S-adenosylmethionine-dependent methyltransferase</fullName>
    </submittedName>
</protein>
<evidence type="ECO:0000313" key="2">
    <source>
        <dbReference type="Proteomes" id="UP000652231"/>
    </source>
</evidence>
<dbReference type="InterPro" id="IPR014776">
    <property type="entry name" value="4pyrrole_Mease_sub2"/>
</dbReference>